<keyword evidence="1" id="KW-0479">Metal-binding</keyword>
<dbReference type="InterPro" id="IPR013087">
    <property type="entry name" value="Znf_C2H2_type"/>
</dbReference>
<evidence type="ECO:0000259" key="6">
    <source>
        <dbReference type="PROSITE" id="PS50157"/>
    </source>
</evidence>
<evidence type="ECO:0000256" key="1">
    <source>
        <dbReference type="ARBA" id="ARBA00022723"/>
    </source>
</evidence>
<sequence length="362" mass="39826">MSGGVARAARNGQHEYRAAGAGGESLDNEPEFRAIWLSLSVSPESSQRAPEYNQQFQQNQLEAPSAWTPHECELLHPHPFGSDLAPSLPTGAQLFLSSPVVAPSSRSTAPPELSLPLRPSFSFSLAEDHLRWPFYPDDIDDEGLDNLASAILLDHTERHSNPQPSPDVEGIPSHAERLKGQRQKAPPKLHKCEVCSMEFLRPSGLRTHMNIHNSKRRACLNISVVSLASRIAAYKCEFPGCFKSFSVLSNARRHYRTHNKGRPLRSPSSPSEYQVNFDVPITAPSAPMPPLLAPFHVRWVEPNILPPPEATQRAAPIDVGPEGDDDSRSMPHDTCPSPHEIYDAWPLNFASSPMGNSLAADI</sequence>
<dbReference type="EMBL" id="JARJCW010000083">
    <property type="protein sequence ID" value="KAJ7196578.1"/>
    <property type="molecule type" value="Genomic_DNA"/>
</dbReference>
<dbReference type="InterPro" id="IPR036236">
    <property type="entry name" value="Znf_C2H2_sf"/>
</dbReference>
<keyword evidence="3" id="KW-0862">Zinc</keyword>
<gene>
    <name evidence="7" type="ORF">GGX14DRAFT_700554</name>
</gene>
<evidence type="ECO:0000256" key="2">
    <source>
        <dbReference type="ARBA" id="ARBA00022771"/>
    </source>
</evidence>
<evidence type="ECO:0000313" key="7">
    <source>
        <dbReference type="EMBL" id="KAJ7196578.1"/>
    </source>
</evidence>
<keyword evidence="8" id="KW-1185">Reference proteome</keyword>
<feature type="domain" description="C2H2-type" evidence="6">
    <location>
        <begin position="190"/>
        <end position="217"/>
    </location>
</feature>
<protein>
    <recommendedName>
        <fullName evidence="6">C2H2-type domain-containing protein</fullName>
    </recommendedName>
</protein>
<reference evidence="7" key="1">
    <citation type="submission" date="2023-03" db="EMBL/GenBank/DDBJ databases">
        <title>Massive genome expansion in bonnet fungi (Mycena s.s.) driven by repeated elements and novel gene families across ecological guilds.</title>
        <authorList>
            <consortium name="Lawrence Berkeley National Laboratory"/>
            <person name="Harder C.B."/>
            <person name="Miyauchi S."/>
            <person name="Viragh M."/>
            <person name="Kuo A."/>
            <person name="Thoen E."/>
            <person name="Andreopoulos B."/>
            <person name="Lu D."/>
            <person name="Skrede I."/>
            <person name="Drula E."/>
            <person name="Henrissat B."/>
            <person name="Morin E."/>
            <person name="Kohler A."/>
            <person name="Barry K."/>
            <person name="LaButti K."/>
            <person name="Morin E."/>
            <person name="Salamov A."/>
            <person name="Lipzen A."/>
            <person name="Mereny Z."/>
            <person name="Hegedus B."/>
            <person name="Baldrian P."/>
            <person name="Stursova M."/>
            <person name="Weitz H."/>
            <person name="Taylor A."/>
            <person name="Grigoriev I.V."/>
            <person name="Nagy L.G."/>
            <person name="Martin F."/>
            <person name="Kauserud H."/>
        </authorList>
    </citation>
    <scope>NUCLEOTIDE SEQUENCE</scope>
    <source>
        <strain evidence="7">9144</strain>
    </source>
</reference>
<dbReference type="AlphaFoldDB" id="A0AAD6V0D1"/>
<dbReference type="GO" id="GO:0008270">
    <property type="term" value="F:zinc ion binding"/>
    <property type="evidence" value="ECO:0007669"/>
    <property type="project" value="UniProtKB-KW"/>
</dbReference>
<dbReference type="Proteomes" id="UP001219525">
    <property type="component" value="Unassembled WGS sequence"/>
</dbReference>
<dbReference type="PROSITE" id="PS00028">
    <property type="entry name" value="ZINC_FINGER_C2H2_1"/>
    <property type="match status" value="2"/>
</dbReference>
<feature type="region of interest" description="Disordered" evidence="5">
    <location>
        <begin position="1"/>
        <end position="26"/>
    </location>
</feature>
<feature type="domain" description="C2H2-type" evidence="6">
    <location>
        <begin position="234"/>
        <end position="263"/>
    </location>
</feature>
<dbReference type="Gene3D" id="3.30.160.60">
    <property type="entry name" value="Classic Zinc Finger"/>
    <property type="match status" value="2"/>
</dbReference>
<evidence type="ECO:0000256" key="5">
    <source>
        <dbReference type="SAM" id="MobiDB-lite"/>
    </source>
</evidence>
<dbReference type="PROSITE" id="PS50157">
    <property type="entry name" value="ZINC_FINGER_C2H2_2"/>
    <property type="match status" value="2"/>
</dbReference>
<dbReference type="Pfam" id="PF00096">
    <property type="entry name" value="zf-C2H2"/>
    <property type="match status" value="1"/>
</dbReference>
<dbReference type="PANTHER" id="PTHR23235">
    <property type="entry name" value="KRUEPPEL-LIKE TRANSCRIPTION FACTOR"/>
    <property type="match status" value="1"/>
</dbReference>
<evidence type="ECO:0000256" key="4">
    <source>
        <dbReference type="PROSITE-ProRule" id="PRU00042"/>
    </source>
</evidence>
<evidence type="ECO:0000313" key="8">
    <source>
        <dbReference type="Proteomes" id="UP001219525"/>
    </source>
</evidence>
<evidence type="ECO:0000256" key="3">
    <source>
        <dbReference type="ARBA" id="ARBA00022833"/>
    </source>
</evidence>
<accession>A0AAD6V0D1</accession>
<organism evidence="7 8">
    <name type="scientific">Mycena pura</name>
    <dbReference type="NCBI Taxonomy" id="153505"/>
    <lineage>
        <taxon>Eukaryota</taxon>
        <taxon>Fungi</taxon>
        <taxon>Dikarya</taxon>
        <taxon>Basidiomycota</taxon>
        <taxon>Agaricomycotina</taxon>
        <taxon>Agaricomycetes</taxon>
        <taxon>Agaricomycetidae</taxon>
        <taxon>Agaricales</taxon>
        <taxon>Marasmiineae</taxon>
        <taxon>Mycenaceae</taxon>
        <taxon>Mycena</taxon>
    </lineage>
</organism>
<feature type="region of interest" description="Disordered" evidence="5">
    <location>
        <begin position="307"/>
        <end position="335"/>
    </location>
</feature>
<name>A0AAD6V0D1_9AGAR</name>
<proteinExistence type="predicted"/>
<dbReference type="SMART" id="SM00355">
    <property type="entry name" value="ZnF_C2H2"/>
    <property type="match status" value="2"/>
</dbReference>
<comment type="caution">
    <text evidence="7">The sequence shown here is derived from an EMBL/GenBank/DDBJ whole genome shotgun (WGS) entry which is preliminary data.</text>
</comment>
<keyword evidence="2 4" id="KW-0863">Zinc-finger</keyword>
<dbReference type="SUPFAM" id="SSF57667">
    <property type="entry name" value="beta-beta-alpha zinc fingers"/>
    <property type="match status" value="1"/>
</dbReference>